<evidence type="ECO:0000313" key="3">
    <source>
        <dbReference type="Proteomes" id="UP000198937"/>
    </source>
</evidence>
<feature type="compositionally biased region" description="Low complexity" evidence="1">
    <location>
        <begin position="178"/>
        <end position="187"/>
    </location>
</feature>
<dbReference type="RefSeq" id="WP_091438687.1">
    <property type="nucleotide sequence ID" value="NZ_BMMJ01000005.1"/>
</dbReference>
<keyword evidence="3" id="KW-1185">Reference proteome</keyword>
<accession>A0A1C6UR91</accession>
<name>A0A1C6UR91_9ACTN</name>
<evidence type="ECO:0000313" key="2">
    <source>
        <dbReference type="EMBL" id="SCL56567.1"/>
    </source>
</evidence>
<proteinExistence type="predicted"/>
<organism evidence="2 3">
    <name type="scientific">Micromonospora yangpuensis</name>
    <dbReference type="NCBI Taxonomy" id="683228"/>
    <lineage>
        <taxon>Bacteria</taxon>
        <taxon>Bacillati</taxon>
        <taxon>Actinomycetota</taxon>
        <taxon>Actinomycetes</taxon>
        <taxon>Micromonosporales</taxon>
        <taxon>Micromonosporaceae</taxon>
        <taxon>Micromonospora</taxon>
    </lineage>
</organism>
<sequence length="217" mass="23518">MTSYDEFLTGLHGDRQADLAAGGDGSSLIPTITPSRDTLRQWASRRKIDWSLYRPDLKVKQGRFTNAHLREFEREHRLLPEGLAFRREGPNAAIVGVRMNLPASTELTPMGLAAYVNSHGGSTAALGQYVTEEELRWYERRRRLPAGTYSLIHGPDGTVSDIRRTDHLRAEAAQLTHAPGGPVGAAPPGLPPVAPTHWSIPGSGHTPAGPPGGGLQR</sequence>
<feature type="region of interest" description="Disordered" evidence="1">
    <location>
        <begin position="177"/>
        <end position="217"/>
    </location>
</feature>
<evidence type="ECO:0000256" key="1">
    <source>
        <dbReference type="SAM" id="MobiDB-lite"/>
    </source>
</evidence>
<dbReference type="Proteomes" id="UP000198937">
    <property type="component" value="Unassembled WGS sequence"/>
</dbReference>
<dbReference type="OrthoDB" id="514320at2"/>
<reference evidence="2 3" key="1">
    <citation type="submission" date="2016-06" db="EMBL/GenBank/DDBJ databases">
        <authorList>
            <person name="Kjaerup R.B."/>
            <person name="Dalgaard T.S."/>
            <person name="Juul-Madsen H.R."/>
        </authorList>
    </citation>
    <scope>NUCLEOTIDE SEQUENCE [LARGE SCALE GENOMIC DNA]</scope>
    <source>
        <strain evidence="2 3">DSM 45577</strain>
    </source>
</reference>
<gene>
    <name evidence="2" type="ORF">GA0070617_3276</name>
</gene>
<dbReference type="AlphaFoldDB" id="A0A1C6UR91"/>
<dbReference type="STRING" id="683228.GA0070617_3276"/>
<dbReference type="EMBL" id="FMIA01000002">
    <property type="protein sequence ID" value="SCL56567.1"/>
    <property type="molecule type" value="Genomic_DNA"/>
</dbReference>
<protein>
    <submittedName>
        <fullName evidence="2">Uncharacterized protein</fullName>
    </submittedName>
</protein>